<name>A0A0L0SPV4_ALLM3</name>
<organism evidence="1 2">
    <name type="scientific">Allomyces macrogynus (strain ATCC 38327)</name>
    <name type="common">Allomyces javanicus var. macrogynus</name>
    <dbReference type="NCBI Taxonomy" id="578462"/>
    <lineage>
        <taxon>Eukaryota</taxon>
        <taxon>Fungi</taxon>
        <taxon>Fungi incertae sedis</taxon>
        <taxon>Blastocladiomycota</taxon>
        <taxon>Blastocladiomycetes</taxon>
        <taxon>Blastocladiales</taxon>
        <taxon>Blastocladiaceae</taxon>
        <taxon>Allomyces</taxon>
    </lineage>
</organism>
<accession>A0A0L0SPV4</accession>
<proteinExistence type="predicted"/>
<evidence type="ECO:0000313" key="2">
    <source>
        <dbReference type="Proteomes" id="UP000054350"/>
    </source>
</evidence>
<keyword evidence="2" id="KW-1185">Reference proteome</keyword>
<dbReference type="EMBL" id="GG745344">
    <property type="protein sequence ID" value="KNE64512.1"/>
    <property type="molecule type" value="Genomic_DNA"/>
</dbReference>
<dbReference type="AlphaFoldDB" id="A0A0L0SPV4"/>
<dbReference type="VEuPathDB" id="FungiDB:AMAG_09526"/>
<reference evidence="2" key="2">
    <citation type="submission" date="2009-11" db="EMBL/GenBank/DDBJ databases">
        <title>The Genome Sequence of Allomyces macrogynus strain ATCC 38327.</title>
        <authorList>
            <consortium name="The Broad Institute Genome Sequencing Platform"/>
            <person name="Russ C."/>
            <person name="Cuomo C."/>
            <person name="Shea T."/>
            <person name="Young S.K."/>
            <person name="Zeng Q."/>
            <person name="Koehrsen M."/>
            <person name="Haas B."/>
            <person name="Borodovsky M."/>
            <person name="Guigo R."/>
            <person name="Alvarado L."/>
            <person name="Berlin A."/>
            <person name="Borenstein D."/>
            <person name="Chen Z."/>
            <person name="Engels R."/>
            <person name="Freedman E."/>
            <person name="Gellesch M."/>
            <person name="Goldberg J."/>
            <person name="Griggs A."/>
            <person name="Gujja S."/>
            <person name="Heiman D."/>
            <person name="Hepburn T."/>
            <person name="Howarth C."/>
            <person name="Jen D."/>
            <person name="Larson L."/>
            <person name="Lewis B."/>
            <person name="Mehta T."/>
            <person name="Park D."/>
            <person name="Pearson M."/>
            <person name="Roberts A."/>
            <person name="Saif S."/>
            <person name="Shenoy N."/>
            <person name="Sisk P."/>
            <person name="Stolte C."/>
            <person name="Sykes S."/>
            <person name="Walk T."/>
            <person name="White J."/>
            <person name="Yandava C."/>
            <person name="Burger G."/>
            <person name="Gray M.W."/>
            <person name="Holland P.W.H."/>
            <person name="King N."/>
            <person name="Lang F.B.F."/>
            <person name="Roger A.J."/>
            <person name="Ruiz-Trillo I."/>
            <person name="Lander E."/>
            <person name="Nusbaum C."/>
        </authorList>
    </citation>
    <scope>NUCLEOTIDE SEQUENCE [LARGE SCALE GENOMIC DNA]</scope>
    <source>
        <strain evidence="2">ATCC 38327</strain>
    </source>
</reference>
<sequence>MPALKTLRLARIQEPQPLAEWRLVYVQGNPIWSVVPATRARNRIADKLVVEVGAVDDVEQMAVEIKKMAYWCAESALLVDGILVHQNGASEEDWFPVNVQIVSEAGSQVRQRVEALVEELKEQYEIAARIGGASTSQ</sequence>
<protein>
    <submittedName>
        <fullName evidence="1">Uncharacterized protein</fullName>
    </submittedName>
</protein>
<dbReference type="Proteomes" id="UP000054350">
    <property type="component" value="Unassembled WGS sequence"/>
</dbReference>
<evidence type="ECO:0000313" key="1">
    <source>
        <dbReference type="EMBL" id="KNE64512.1"/>
    </source>
</evidence>
<dbReference type="OrthoDB" id="10350894at2759"/>
<reference evidence="1 2" key="1">
    <citation type="submission" date="2009-11" db="EMBL/GenBank/DDBJ databases">
        <title>Annotation of Allomyces macrogynus ATCC 38327.</title>
        <authorList>
            <consortium name="The Broad Institute Genome Sequencing Platform"/>
            <person name="Russ C."/>
            <person name="Cuomo C."/>
            <person name="Burger G."/>
            <person name="Gray M.W."/>
            <person name="Holland P.W.H."/>
            <person name="King N."/>
            <person name="Lang F.B.F."/>
            <person name="Roger A.J."/>
            <person name="Ruiz-Trillo I."/>
            <person name="Young S.K."/>
            <person name="Zeng Q."/>
            <person name="Gargeya S."/>
            <person name="Fitzgerald M."/>
            <person name="Haas B."/>
            <person name="Abouelleil A."/>
            <person name="Alvarado L."/>
            <person name="Arachchi H.M."/>
            <person name="Berlin A."/>
            <person name="Chapman S.B."/>
            <person name="Gearin G."/>
            <person name="Goldberg J."/>
            <person name="Griggs A."/>
            <person name="Gujja S."/>
            <person name="Hansen M."/>
            <person name="Heiman D."/>
            <person name="Howarth C."/>
            <person name="Larimer J."/>
            <person name="Lui A."/>
            <person name="MacDonald P.J.P."/>
            <person name="McCowen C."/>
            <person name="Montmayeur A."/>
            <person name="Murphy C."/>
            <person name="Neiman D."/>
            <person name="Pearson M."/>
            <person name="Priest M."/>
            <person name="Roberts A."/>
            <person name="Saif S."/>
            <person name="Shea T."/>
            <person name="Sisk P."/>
            <person name="Stolte C."/>
            <person name="Sykes S."/>
            <person name="Wortman J."/>
            <person name="Nusbaum C."/>
            <person name="Birren B."/>
        </authorList>
    </citation>
    <scope>NUCLEOTIDE SEQUENCE [LARGE SCALE GENOMIC DNA]</scope>
    <source>
        <strain evidence="1 2">ATCC 38327</strain>
    </source>
</reference>
<gene>
    <name evidence="1" type="ORF">AMAG_09526</name>
</gene>